<sequence>MNASVESCLTFTFVLVALCVGLTIGQQVNTCTMFSRQHPRGLCGNRLARAHANLCFLLRNTYPDIFPRKRSVDNTFEKVYSIPLSVLAELDLSDDDWGAYVSKKDIPYRSETDGLSGANFESSAFDKQLELPAMKSTTSQLFRILKLRGSRLKREVMAEPSLVCDCCYNECSVRNSPLTVNQLTWCHAWFFFFFSQSNVTCVIYNKSIWRSNKECFVVSLFLTAARAIVFVLGCGYKNKLFGKRK</sequence>
<feature type="signal peptide" evidence="1">
    <location>
        <begin position="1"/>
        <end position="25"/>
    </location>
</feature>
<dbReference type="InterPro" id="IPR036438">
    <property type="entry name" value="Insulin-like_sf"/>
</dbReference>
<dbReference type="Proteomes" id="UP001497497">
    <property type="component" value="Unassembled WGS sequence"/>
</dbReference>
<keyword evidence="1" id="KW-0732">Signal</keyword>
<gene>
    <name evidence="2" type="ORF">GSLYS_00016189001</name>
</gene>
<reference evidence="2 3" key="1">
    <citation type="submission" date="2024-04" db="EMBL/GenBank/DDBJ databases">
        <authorList>
            <consortium name="Genoscope - CEA"/>
            <person name="William W."/>
        </authorList>
    </citation>
    <scope>NUCLEOTIDE SEQUENCE [LARGE SCALE GENOMIC DNA]</scope>
</reference>
<accession>A0AAV2IAX3</accession>
<organism evidence="2 3">
    <name type="scientific">Lymnaea stagnalis</name>
    <name type="common">Great pond snail</name>
    <name type="synonym">Helix stagnalis</name>
    <dbReference type="NCBI Taxonomy" id="6523"/>
    <lineage>
        <taxon>Eukaryota</taxon>
        <taxon>Metazoa</taxon>
        <taxon>Spiralia</taxon>
        <taxon>Lophotrochozoa</taxon>
        <taxon>Mollusca</taxon>
        <taxon>Gastropoda</taxon>
        <taxon>Heterobranchia</taxon>
        <taxon>Euthyneura</taxon>
        <taxon>Panpulmonata</taxon>
        <taxon>Hygrophila</taxon>
        <taxon>Lymnaeoidea</taxon>
        <taxon>Lymnaeidae</taxon>
        <taxon>Lymnaea</taxon>
    </lineage>
</organism>
<feature type="chain" id="PRO_5043382493" evidence="1">
    <location>
        <begin position="26"/>
        <end position="245"/>
    </location>
</feature>
<evidence type="ECO:0000313" key="3">
    <source>
        <dbReference type="Proteomes" id="UP001497497"/>
    </source>
</evidence>
<name>A0AAV2IAX3_LYMST</name>
<dbReference type="EMBL" id="CAXITT010000499">
    <property type="protein sequence ID" value="CAL1542655.1"/>
    <property type="molecule type" value="Genomic_DNA"/>
</dbReference>
<evidence type="ECO:0000313" key="2">
    <source>
        <dbReference type="EMBL" id="CAL1542655.1"/>
    </source>
</evidence>
<protein>
    <submittedName>
        <fullName evidence="2">Uncharacterized protein</fullName>
    </submittedName>
</protein>
<evidence type="ECO:0000256" key="1">
    <source>
        <dbReference type="SAM" id="SignalP"/>
    </source>
</evidence>
<comment type="caution">
    <text evidence="2">The sequence shown here is derived from an EMBL/GenBank/DDBJ whole genome shotgun (WGS) entry which is preliminary data.</text>
</comment>
<keyword evidence="3" id="KW-1185">Reference proteome</keyword>
<dbReference type="AlphaFoldDB" id="A0AAV2IAX3"/>
<proteinExistence type="predicted"/>
<dbReference type="SUPFAM" id="SSF56994">
    <property type="entry name" value="Insulin-like"/>
    <property type="match status" value="1"/>
</dbReference>